<evidence type="ECO:0000256" key="3">
    <source>
        <dbReference type="ARBA" id="ARBA00022679"/>
    </source>
</evidence>
<evidence type="ECO:0000259" key="8">
    <source>
        <dbReference type="Pfam" id="PF02397"/>
    </source>
</evidence>
<dbReference type="KEGG" id="lab:LA76x_2684"/>
<evidence type="ECO:0000256" key="2">
    <source>
        <dbReference type="ARBA" id="ARBA00006464"/>
    </source>
</evidence>
<feature type="transmembrane region" description="Helical" evidence="7">
    <location>
        <begin position="118"/>
        <end position="141"/>
    </location>
</feature>
<dbReference type="Pfam" id="PF13727">
    <property type="entry name" value="CoA_binding_3"/>
    <property type="match status" value="1"/>
</dbReference>
<comment type="similarity">
    <text evidence="2">Belongs to the bacterial sugar transferase family.</text>
</comment>
<keyword evidence="5 7" id="KW-1133">Transmembrane helix</keyword>
<feature type="transmembrane region" description="Helical" evidence="7">
    <location>
        <begin position="27"/>
        <end position="46"/>
    </location>
</feature>
<dbReference type="eggNOG" id="COG1086">
    <property type="taxonomic scope" value="Bacteria"/>
</dbReference>
<comment type="subcellular location">
    <subcellularLocation>
        <location evidence="1">Membrane</location>
        <topology evidence="1">Multi-pass membrane protein</topology>
    </subcellularLocation>
</comment>
<dbReference type="Proteomes" id="UP000060787">
    <property type="component" value="Chromosome"/>
</dbReference>
<keyword evidence="3 9" id="KW-0808">Transferase</keyword>
<dbReference type="Pfam" id="PF02397">
    <property type="entry name" value="Bac_transf"/>
    <property type="match status" value="1"/>
</dbReference>
<dbReference type="PANTHER" id="PTHR30576:SF0">
    <property type="entry name" value="UNDECAPRENYL-PHOSPHATE N-ACETYLGALACTOSAMINYL 1-PHOSPHATE TRANSFERASE-RELATED"/>
    <property type="match status" value="1"/>
</dbReference>
<evidence type="ECO:0000256" key="5">
    <source>
        <dbReference type="ARBA" id="ARBA00022989"/>
    </source>
</evidence>
<dbReference type="PATRIC" id="fig|84531.8.peg.2696"/>
<keyword evidence="4 7" id="KW-0812">Transmembrane</keyword>
<evidence type="ECO:0000256" key="4">
    <source>
        <dbReference type="ARBA" id="ARBA00022692"/>
    </source>
</evidence>
<feature type="transmembrane region" description="Helical" evidence="7">
    <location>
        <begin position="91"/>
        <end position="112"/>
    </location>
</feature>
<reference evidence="9 10" key="1">
    <citation type="journal article" date="2015" name="BMC Genomics">
        <title>Comparative genomics and metabolic profiling of the genus Lysobacter.</title>
        <authorList>
            <person name="de Bruijn I."/>
            <person name="Cheng X."/>
            <person name="de Jager V."/>
            <person name="Exposito R.G."/>
            <person name="Watrous J."/>
            <person name="Patel N."/>
            <person name="Postma J."/>
            <person name="Dorrestein P.C."/>
            <person name="Kobayashi D."/>
            <person name="Raaijmakers J.M."/>
        </authorList>
    </citation>
    <scope>NUCLEOTIDE SEQUENCE [LARGE SCALE GENOMIC DNA]</scope>
    <source>
        <strain evidence="9 10">76</strain>
    </source>
</reference>
<name>A0A0S2FBA9_LYSAN</name>
<dbReference type="NCBIfam" id="TIGR03023">
    <property type="entry name" value="WcaJ_sugtrans"/>
    <property type="match status" value="1"/>
</dbReference>
<feature type="transmembrane region" description="Helical" evidence="7">
    <location>
        <begin position="52"/>
        <end position="70"/>
    </location>
</feature>
<dbReference type="STRING" id="84531.LA76x_2684"/>
<dbReference type="InterPro" id="IPR017475">
    <property type="entry name" value="EPS_sugar_tfrase"/>
</dbReference>
<evidence type="ECO:0000313" key="10">
    <source>
        <dbReference type="Proteomes" id="UP000060787"/>
    </source>
</evidence>
<sequence>MRLPFSNAIFAFAKPTAIRYTVAMARLIHFAIAAAPSVLVVALLQVDQAVAVRSYLAMSMLAGLLCLLVFNSFDMYGRDMFSNLLLIRRTFVAWSASFGLMVLLHLLFRFIAEVPLELLSLWYGLSLAGFVLSRMVMLAFFQRRIRQGHFIQRSVILGMTDNAMRLADHVHHRPDVVSGLIGYIDDRAVHRLREAPPPSLPHLGGLDALESLVRDGCVDQILVALPAGAQGRNEALAQRLRRLSVQVLLIPDMSTFRFAHRSMVPVGGVPMFVVAEPPLQGWSPVYKRCEDLILSSLALLVLSPLLLLVAAAVKLDSPGPVLFRQKRYGYNQRLIEVYKFRSMHHHLRDAHAERQTGRDDPRVTRVGRFIRKTSLDELPQLFNVLGGSMSLVGPRPHATATKAANVLFEDAVEEYVARHRVKPGITGLAQINGYRGETDTLEKIQKRVEYDLEYIENWSLWLDLSILLRTVPAVLSAEAAY</sequence>
<keyword evidence="10" id="KW-1185">Reference proteome</keyword>
<evidence type="ECO:0000313" key="9">
    <source>
        <dbReference type="EMBL" id="ALN80814.1"/>
    </source>
</evidence>
<keyword evidence="6 7" id="KW-0472">Membrane</keyword>
<dbReference type="RefSeq" id="WP_057918026.1">
    <property type="nucleotide sequence ID" value="NZ_CP011129.1"/>
</dbReference>
<proteinExistence type="inferred from homology"/>
<dbReference type="eggNOG" id="COG2148">
    <property type="taxonomic scope" value="Bacteria"/>
</dbReference>
<dbReference type="NCBIfam" id="TIGR03025">
    <property type="entry name" value="EPS_sugtrans"/>
    <property type="match status" value="1"/>
</dbReference>
<dbReference type="GO" id="GO:0016020">
    <property type="term" value="C:membrane"/>
    <property type="evidence" value="ECO:0007669"/>
    <property type="project" value="UniProtKB-SubCell"/>
</dbReference>
<dbReference type="InterPro" id="IPR003362">
    <property type="entry name" value="Bact_transf"/>
</dbReference>
<dbReference type="PANTHER" id="PTHR30576">
    <property type="entry name" value="COLANIC BIOSYNTHESIS UDP-GLUCOSE LIPID CARRIER TRANSFERASE"/>
    <property type="match status" value="1"/>
</dbReference>
<evidence type="ECO:0000256" key="6">
    <source>
        <dbReference type="ARBA" id="ARBA00023136"/>
    </source>
</evidence>
<dbReference type="EMBL" id="CP011129">
    <property type="protein sequence ID" value="ALN80814.1"/>
    <property type="molecule type" value="Genomic_DNA"/>
</dbReference>
<dbReference type="EC" id="2.7.8.-" evidence="9"/>
<protein>
    <submittedName>
        <fullName evidence="9">Undecaprenyl-phosphate glucose phosphotransferase</fullName>
        <ecNumber evidence="9">2.7.8.-</ecNumber>
    </submittedName>
</protein>
<feature type="transmembrane region" description="Helical" evidence="7">
    <location>
        <begin position="292"/>
        <end position="313"/>
    </location>
</feature>
<accession>A0A0S2FBA9</accession>
<feature type="domain" description="Bacterial sugar transferase" evidence="8">
    <location>
        <begin position="287"/>
        <end position="475"/>
    </location>
</feature>
<dbReference type="Gene3D" id="3.40.50.720">
    <property type="entry name" value="NAD(P)-binding Rossmann-like Domain"/>
    <property type="match status" value="1"/>
</dbReference>
<evidence type="ECO:0000256" key="1">
    <source>
        <dbReference type="ARBA" id="ARBA00004141"/>
    </source>
</evidence>
<dbReference type="GO" id="GO:0016780">
    <property type="term" value="F:phosphotransferase activity, for other substituted phosphate groups"/>
    <property type="evidence" value="ECO:0007669"/>
    <property type="project" value="TreeGrafter"/>
</dbReference>
<dbReference type="InterPro" id="IPR017473">
    <property type="entry name" value="Undecaprenyl-P_gluc_Ptfrase"/>
</dbReference>
<evidence type="ECO:0000256" key="7">
    <source>
        <dbReference type="SAM" id="Phobius"/>
    </source>
</evidence>
<gene>
    <name evidence="9" type="ORF">LA76x_2684</name>
</gene>
<organism evidence="9 10">
    <name type="scientific">Lysobacter antibioticus</name>
    <dbReference type="NCBI Taxonomy" id="84531"/>
    <lineage>
        <taxon>Bacteria</taxon>
        <taxon>Pseudomonadati</taxon>
        <taxon>Pseudomonadota</taxon>
        <taxon>Gammaproteobacteria</taxon>
        <taxon>Lysobacterales</taxon>
        <taxon>Lysobacteraceae</taxon>
        <taxon>Lysobacter</taxon>
    </lineage>
</organism>
<dbReference type="AlphaFoldDB" id="A0A0S2FBA9"/>